<feature type="region of interest" description="Disordered" evidence="1">
    <location>
        <begin position="1"/>
        <end position="20"/>
    </location>
</feature>
<keyword evidence="3" id="KW-1185">Reference proteome</keyword>
<comment type="caution">
    <text evidence="2">The sequence shown here is derived from an EMBL/GenBank/DDBJ whole genome shotgun (WGS) entry which is preliminary data.</text>
</comment>
<accession>A0ABX9ZDW4</accession>
<name>A0ABX9ZDW4_9BACL</name>
<evidence type="ECO:0000313" key="2">
    <source>
        <dbReference type="EMBL" id="RSK34246.1"/>
    </source>
</evidence>
<gene>
    <name evidence="2" type="ORF">EJA12_04755</name>
</gene>
<evidence type="ECO:0000256" key="1">
    <source>
        <dbReference type="SAM" id="MobiDB-lite"/>
    </source>
</evidence>
<sequence length="416" mass="47856">MEDSRYSEQQTTAQKGVSRLEPEKFEIRSVTHHPGLITFEWDDTGDHYRVYKEGELRQEGPVCDYTDENVKDGKMYHYSIERIRNGRTEDVIMMQTSAMKRKKDAHNPLRYLVFTTIVAKSQVALSWEKIPGAETYSIFKNGELAEETGDCFFIDRDVPDERTYYMIRTSRPARKAEEPMSAGKSILGRIAGKFNPESSTQEDVTEEFWITKVIGQPSKLLLPVEEWREPEPVERWRLRYTTFLEEEFISNPNVLSPNRTFKGDGRDFDAEGETFRTRGDVTLSYRDPGYPLVFRKEAGKTVAYGLSGNQREEGTASIDDFTIEPLEHDGSEFGFEMKHSVGNPLTPAPLIDYEIHAVLRRHGTYHVTGYHDQAPHHEVYLDNGDGWMPIHRAASKGLAHMSEVIAYQHWITSNLE</sequence>
<reference evidence="2 3" key="1">
    <citation type="submission" date="2018-12" db="EMBL/GenBank/DDBJ databases">
        <title>Comparitive functional genomics of dry heat resistant strains isolated from the viking spacecraft.</title>
        <authorList>
            <person name="Seuylemezian A."/>
            <person name="Vaishampayan P."/>
        </authorList>
    </citation>
    <scope>NUCLEOTIDE SEQUENCE [LARGE SCALE GENOMIC DNA]</scope>
    <source>
        <strain evidence="2 3">M6-11</strain>
    </source>
</reference>
<proteinExistence type="predicted"/>
<protein>
    <submittedName>
        <fullName evidence="2">DUF3238 domain-containing protein</fullName>
    </submittedName>
</protein>
<dbReference type="Proteomes" id="UP000272481">
    <property type="component" value="Unassembled WGS sequence"/>
</dbReference>
<dbReference type="Pfam" id="PF11579">
    <property type="entry name" value="DUF3238"/>
    <property type="match status" value="1"/>
</dbReference>
<organism evidence="2 3">
    <name type="scientific">Bhargavaea beijingensis</name>
    <dbReference type="NCBI Taxonomy" id="426756"/>
    <lineage>
        <taxon>Bacteria</taxon>
        <taxon>Bacillati</taxon>
        <taxon>Bacillota</taxon>
        <taxon>Bacilli</taxon>
        <taxon>Bacillales</taxon>
        <taxon>Caryophanaceae</taxon>
        <taxon>Bhargavaea</taxon>
    </lineage>
</organism>
<dbReference type="EMBL" id="RWGW01000007">
    <property type="protein sequence ID" value="RSK34246.1"/>
    <property type="molecule type" value="Genomic_DNA"/>
</dbReference>
<evidence type="ECO:0000313" key="3">
    <source>
        <dbReference type="Proteomes" id="UP000272481"/>
    </source>
</evidence>
<dbReference type="InterPro" id="IPR021631">
    <property type="entry name" value="DUF3238"/>
</dbReference>